<dbReference type="RefSeq" id="WP_074462732.1">
    <property type="nucleotide sequence ID" value="NZ_FMUR01000013.1"/>
</dbReference>
<feature type="transmembrane region" description="Helical" evidence="7">
    <location>
        <begin position="162"/>
        <end position="188"/>
    </location>
</feature>
<keyword evidence="4 7" id="KW-0812">Transmembrane</keyword>
<protein>
    <submittedName>
        <fullName evidence="9">FtsX-like permease family protein</fullName>
    </submittedName>
</protein>
<feature type="transmembrane region" description="Helical" evidence="7">
    <location>
        <begin position="71"/>
        <end position="92"/>
    </location>
</feature>
<proteinExistence type="inferred from homology"/>
<evidence type="ECO:0000256" key="2">
    <source>
        <dbReference type="ARBA" id="ARBA00005236"/>
    </source>
</evidence>
<comment type="similarity">
    <text evidence="2">Belongs to the ABC-4 integral membrane protein family. LolC/E subfamily.</text>
</comment>
<comment type="subcellular location">
    <subcellularLocation>
        <location evidence="1">Cell membrane</location>
        <topology evidence="1">Multi-pass membrane protein</topology>
    </subcellularLocation>
</comment>
<evidence type="ECO:0000256" key="6">
    <source>
        <dbReference type="ARBA" id="ARBA00023136"/>
    </source>
</evidence>
<organism evidence="9 10">
    <name type="scientific">Butyrivibrio hungatei</name>
    <dbReference type="NCBI Taxonomy" id="185008"/>
    <lineage>
        <taxon>Bacteria</taxon>
        <taxon>Bacillati</taxon>
        <taxon>Bacillota</taxon>
        <taxon>Clostridia</taxon>
        <taxon>Lachnospirales</taxon>
        <taxon>Lachnospiraceae</taxon>
        <taxon>Butyrivibrio</taxon>
    </lineage>
</organism>
<evidence type="ECO:0000256" key="7">
    <source>
        <dbReference type="SAM" id="Phobius"/>
    </source>
</evidence>
<keyword evidence="3" id="KW-1003">Cell membrane</keyword>
<feature type="transmembrane region" description="Helical" evidence="7">
    <location>
        <begin position="21"/>
        <end position="40"/>
    </location>
</feature>
<dbReference type="Proteomes" id="UP000183047">
    <property type="component" value="Unassembled WGS sequence"/>
</dbReference>
<evidence type="ECO:0000256" key="5">
    <source>
        <dbReference type="ARBA" id="ARBA00022989"/>
    </source>
</evidence>
<dbReference type="GO" id="GO:0098797">
    <property type="term" value="C:plasma membrane protein complex"/>
    <property type="evidence" value="ECO:0007669"/>
    <property type="project" value="TreeGrafter"/>
</dbReference>
<dbReference type="PANTHER" id="PTHR30489">
    <property type="entry name" value="LIPOPROTEIN-RELEASING SYSTEM TRANSMEMBRANE PROTEIN LOLE"/>
    <property type="match status" value="1"/>
</dbReference>
<evidence type="ECO:0000313" key="9">
    <source>
        <dbReference type="EMBL" id="SCY33605.1"/>
    </source>
</evidence>
<dbReference type="AlphaFoldDB" id="A0A1G5F2Y8"/>
<evidence type="ECO:0000256" key="3">
    <source>
        <dbReference type="ARBA" id="ARBA00022475"/>
    </source>
</evidence>
<dbReference type="Pfam" id="PF02687">
    <property type="entry name" value="FtsX"/>
    <property type="match status" value="1"/>
</dbReference>
<dbReference type="InterPro" id="IPR003838">
    <property type="entry name" value="ABC3_permease_C"/>
</dbReference>
<reference evidence="10" key="1">
    <citation type="submission" date="2016-10" db="EMBL/GenBank/DDBJ databases">
        <authorList>
            <person name="Varghese N."/>
            <person name="Submissions S."/>
        </authorList>
    </citation>
    <scope>NUCLEOTIDE SEQUENCE [LARGE SCALE GENOMIC DNA]</scope>
    <source>
        <strain evidence="10">XBD2006</strain>
    </source>
</reference>
<feature type="transmembrane region" description="Helical" evidence="7">
    <location>
        <begin position="236"/>
        <end position="258"/>
    </location>
</feature>
<evidence type="ECO:0000256" key="4">
    <source>
        <dbReference type="ARBA" id="ARBA00022692"/>
    </source>
</evidence>
<dbReference type="InterPro" id="IPR051447">
    <property type="entry name" value="Lipoprotein-release_system"/>
</dbReference>
<feature type="transmembrane region" description="Helical" evidence="7">
    <location>
        <begin position="457"/>
        <end position="476"/>
    </location>
</feature>
<sequence>MKLLYKHIKKDFLAKKTMMAILSLFLIGTSFLHYFVHFSVDKNLKIYRNLDQSALAENELKFINALEINKVLIRNMSSAMIVVFLLILFLFLTNTIKKNQAKVGLLQSLGFTTWDIARHTFTLLSVVSWITALIGAFTGFFGSSILISAYKKTYMVESLSKGISFAAFIYPFAWASLIDIVTLIAYALSANKEAALLMKKADSSAGKPGFVEKFIGFFKMKGGYKYKLTLKNISELFLLVTAIVTFGIMFVLSVSLLLSSREIMGSQREGREYSYVTEYDEVRNAEESTADEGNTDIVPPDSAGDISYYLRYNAAIDHDGEKISYNIIGTDSNNELFSLYDKKHNKIDLSNEPGVVLNPELAENYGIKVGDKLSIEVNGRAVEIEATNLARNAGIKSMYISKEKLAALMDVDNAAYNGVWSNASLDESASTLYEDKMEALSRDQTSNKASAIINQSIGVATGCLLIFLAIFIGLSGNTESILIFDLLGYDNKKINSILLDPYLIVSNIIFFLSIPICIYAARKIQINTSFATGDYMPFQVSGFTIVYMFVILNLICFLVRAVFTRKIKKIIEGEKQAEYLSEW</sequence>
<dbReference type="PANTHER" id="PTHR30489:SF0">
    <property type="entry name" value="LIPOPROTEIN-RELEASING SYSTEM TRANSMEMBRANE PROTEIN LOLE"/>
    <property type="match status" value="1"/>
</dbReference>
<keyword evidence="6 7" id="KW-0472">Membrane</keyword>
<keyword evidence="10" id="KW-1185">Reference proteome</keyword>
<evidence type="ECO:0000313" key="10">
    <source>
        <dbReference type="Proteomes" id="UP000183047"/>
    </source>
</evidence>
<name>A0A1G5F2Y8_9FIRM</name>
<dbReference type="GO" id="GO:0044874">
    <property type="term" value="P:lipoprotein localization to outer membrane"/>
    <property type="evidence" value="ECO:0007669"/>
    <property type="project" value="TreeGrafter"/>
</dbReference>
<feature type="transmembrane region" description="Helical" evidence="7">
    <location>
        <begin position="497"/>
        <end position="521"/>
    </location>
</feature>
<feature type="domain" description="ABC3 transporter permease C-terminal" evidence="8">
    <location>
        <begin position="459"/>
        <end position="569"/>
    </location>
</feature>
<feature type="transmembrane region" description="Helical" evidence="7">
    <location>
        <begin position="126"/>
        <end position="150"/>
    </location>
</feature>
<gene>
    <name evidence="9" type="ORF">SAMN02910451_02220</name>
</gene>
<evidence type="ECO:0000256" key="1">
    <source>
        <dbReference type="ARBA" id="ARBA00004651"/>
    </source>
</evidence>
<feature type="transmembrane region" description="Helical" evidence="7">
    <location>
        <begin position="541"/>
        <end position="563"/>
    </location>
</feature>
<dbReference type="EMBL" id="FMUR01000013">
    <property type="protein sequence ID" value="SCY33605.1"/>
    <property type="molecule type" value="Genomic_DNA"/>
</dbReference>
<evidence type="ECO:0000259" key="8">
    <source>
        <dbReference type="Pfam" id="PF02687"/>
    </source>
</evidence>
<keyword evidence="5 7" id="KW-1133">Transmembrane helix</keyword>
<accession>A0A1G5F2Y8</accession>